<evidence type="ECO:0000313" key="1">
    <source>
        <dbReference type="EMBL" id="NEU70209.1"/>
    </source>
</evidence>
<dbReference type="RefSeq" id="WP_164043510.1">
    <property type="nucleotide sequence ID" value="NZ_JAAGNZ010000003.1"/>
</dbReference>
<dbReference type="AlphaFoldDB" id="A0A6M0IPE9"/>
<reference evidence="1 2" key="1">
    <citation type="submission" date="2020-02" db="EMBL/GenBank/DDBJ databases">
        <title>Draft genome sequence of two Spirosoma agri KCTC 52727 and Spirosoma terrae KCTC 52035.</title>
        <authorList>
            <person name="Rojas J."/>
            <person name="Ambika Manirajan B."/>
            <person name="Ratering S."/>
            <person name="Suarez C."/>
            <person name="Schnell S."/>
        </authorList>
    </citation>
    <scope>NUCLEOTIDE SEQUENCE [LARGE SCALE GENOMIC DNA]</scope>
    <source>
        <strain evidence="1 2">KCTC 52727</strain>
    </source>
</reference>
<name>A0A6M0IPE9_9BACT</name>
<organism evidence="1 2">
    <name type="scientific">Spirosoma agri</name>
    <dbReference type="NCBI Taxonomy" id="1987381"/>
    <lineage>
        <taxon>Bacteria</taxon>
        <taxon>Pseudomonadati</taxon>
        <taxon>Bacteroidota</taxon>
        <taxon>Cytophagia</taxon>
        <taxon>Cytophagales</taxon>
        <taxon>Cytophagaceae</taxon>
        <taxon>Spirosoma</taxon>
    </lineage>
</organism>
<sequence length="67" mass="7767">MKRYKVEGLIYYSKLTLDSKHILTDSQVDVQAKLDEYAQQGYQLASTNTVSFGSAIYIYLYFEKDVD</sequence>
<dbReference type="Proteomes" id="UP000477386">
    <property type="component" value="Unassembled WGS sequence"/>
</dbReference>
<keyword evidence="2" id="KW-1185">Reference proteome</keyword>
<gene>
    <name evidence="1" type="ORF">GK091_25250</name>
</gene>
<protein>
    <submittedName>
        <fullName evidence="1">DUF4177 domain-containing protein</fullName>
    </submittedName>
</protein>
<accession>A0A6M0IPE9</accession>
<proteinExistence type="predicted"/>
<dbReference type="EMBL" id="JAAGNZ010000003">
    <property type="protein sequence ID" value="NEU70209.1"/>
    <property type="molecule type" value="Genomic_DNA"/>
</dbReference>
<evidence type="ECO:0000313" key="2">
    <source>
        <dbReference type="Proteomes" id="UP000477386"/>
    </source>
</evidence>
<comment type="caution">
    <text evidence="1">The sequence shown here is derived from an EMBL/GenBank/DDBJ whole genome shotgun (WGS) entry which is preliminary data.</text>
</comment>